<evidence type="ECO:0000313" key="1">
    <source>
        <dbReference type="EMBL" id="MBI1494417.1"/>
    </source>
</evidence>
<protein>
    <submittedName>
        <fullName evidence="1">Uncharacterized protein</fullName>
    </submittedName>
</protein>
<dbReference type="InterPro" id="IPR029044">
    <property type="entry name" value="Nucleotide-diphossugar_trans"/>
</dbReference>
<keyword evidence="2" id="KW-1185">Reference proteome</keyword>
<dbReference type="Proteomes" id="UP000640583">
    <property type="component" value="Unassembled WGS sequence"/>
</dbReference>
<dbReference type="SUPFAM" id="SSF53448">
    <property type="entry name" value="Nucleotide-diphospho-sugar transferases"/>
    <property type="match status" value="1"/>
</dbReference>
<sequence length="334" mass="38795">MVKNRANSEKFNVVIIAQSGRLSYEAVIFVTTFRRHNPDFEGKLFVAEPQPGDKWHGDPRIHNPDIRAILENHGAEIIPFDSLHFGQNYANGNKIEALKALPKGEPFVFFDTDTLITGDLQKVPFDFNNPCASMKRTNTWPQIELYGPGYGQIWKSLYDKFGLDFETSLDLSQPDEYWQRYMYFNAGWFFYRCPHEFGKWFTEYAVAIRDDRPEELVCQELDPWLDQVALPLVIHKLGGGRQTIPAGLLDGSVSCHYRLLPLLYARESNAVVAELEEAIAHNKIKKVIKAYEPIRKLVYQKKGHKVRGMFDQNNLPRKEQFMRNQIKKVKLWLR</sequence>
<accession>A0A8J7LQJ3</accession>
<dbReference type="AlphaFoldDB" id="A0A8J7LQJ3"/>
<organism evidence="1 2">
    <name type="scientific">Halocynthiibacter styelae</name>
    <dbReference type="NCBI Taxonomy" id="2761955"/>
    <lineage>
        <taxon>Bacteria</taxon>
        <taxon>Pseudomonadati</taxon>
        <taxon>Pseudomonadota</taxon>
        <taxon>Alphaproteobacteria</taxon>
        <taxon>Rhodobacterales</taxon>
        <taxon>Paracoccaceae</taxon>
        <taxon>Halocynthiibacter</taxon>
    </lineage>
</organism>
<dbReference type="EMBL" id="JADCKQ010000009">
    <property type="protein sequence ID" value="MBI1494417.1"/>
    <property type="molecule type" value="Genomic_DNA"/>
</dbReference>
<gene>
    <name evidence="1" type="ORF">H1D41_12290</name>
</gene>
<dbReference type="RefSeq" id="WP_228849186.1">
    <property type="nucleotide sequence ID" value="NZ_JADCKQ010000009.1"/>
</dbReference>
<name>A0A8J7LQJ3_9RHOB</name>
<proteinExistence type="predicted"/>
<evidence type="ECO:0000313" key="2">
    <source>
        <dbReference type="Proteomes" id="UP000640583"/>
    </source>
</evidence>
<reference evidence="1" key="1">
    <citation type="submission" date="2020-10" db="EMBL/GenBank/DDBJ databases">
        <title>Paenihalocynthiibacter styelae gen. nov., sp. nov., isolated from stalked sea squirt Styela clava.</title>
        <authorList>
            <person name="Kim Y.-O."/>
            <person name="Yoon J.-H."/>
        </authorList>
    </citation>
    <scope>NUCLEOTIDE SEQUENCE</scope>
    <source>
        <strain evidence="1">MYP1-1</strain>
    </source>
</reference>
<comment type="caution">
    <text evidence="1">The sequence shown here is derived from an EMBL/GenBank/DDBJ whole genome shotgun (WGS) entry which is preliminary data.</text>
</comment>